<dbReference type="InterPro" id="IPR058636">
    <property type="entry name" value="Beta-barrel_YknX"/>
</dbReference>
<keyword evidence="5" id="KW-0812">Transmembrane</keyword>
<dbReference type="PANTHER" id="PTHR32347:SF14">
    <property type="entry name" value="EFFLUX SYSTEM COMPONENT YKNX-RELATED"/>
    <property type="match status" value="1"/>
</dbReference>
<name>A0A1F8G252_9BACT</name>
<feature type="region of interest" description="Disordered" evidence="4">
    <location>
        <begin position="545"/>
        <end position="580"/>
    </location>
</feature>
<evidence type="ECO:0000259" key="7">
    <source>
        <dbReference type="Pfam" id="PF25990"/>
    </source>
</evidence>
<feature type="coiled-coil region" evidence="3">
    <location>
        <begin position="101"/>
        <end position="135"/>
    </location>
</feature>
<feature type="compositionally biased region" description="Low complexity" evidence="4">
    <location>
        <begin position="545"/>
        <end position="562"/>
    </location>
</feature>
<evidence type="ECO:0000259" key="6">
    <source>
        <dbReference type="Pfam" id="PF25917"/>
    </source>
</evidence>
<evidence type="ECO:0000256" key="4">
    <source>
        <dbReference type="SAM" id="MobiDB-lite"/>
    </source>
</evidence>
<keyword evidence="5" id="KW-0472">Membrane</keyword>
<dbReference type="SUPFAM" id="SSF111369">
    <property type="entry name" value="HlyD-like secretion proteins"/>
    <property type="match status" value="1"/>
</dbReference>
<feature type="domain" description="YknX-like beta-barrel" evidence="7">
    <location>
        <begin position="389"/>
        <end position="457"/>
    </location>
</feature>
<comment type="subcellular location">
    <subcellularLocation>
        <location evidence="1">Cell envelope</location>
    </subcellularLocation>
</comment>
<proteinExistence type="predicted"/>
<dbReference type="Gene3D" id="1.10.287.470">
    <property type="entry name" value="Helix hairpin bin"/>
    <property type="match status" value="1"/>
</dbReference>
<dbReference type="GO" id="GO:0030313">
    <property type="term" value="C:cell envelope"/>
    <property type="evidence" value="ECO:0007669"/>
    <property type="project" value="UniProtKB-SubCell"/>
</dbReference>
<dbReference type="Gene3D" id="2.40.50.100">
    <property type="match status" value="2"/>
</dbReference>
<evidence type="ECO:0000256" key="5">
    <source>
        <dbReference type="SAM" id="Phobius"/>
    </source>
</evidence>
<keyword evidence="2 3" id="KW-0175">Coiled coil</keyword>
<dbReference type="STRING" id="1802689.A3F25_03175"/>
<dbReference type="Pfam" id="PF25990">
    <property type="entry name" value="Beta-barrel_YknX"/>
    <property type="match status" value="1"/>
</dbReference>
<evidence type="ECO:0000313" key="9">
    <source>
        <dbReference type="Proteomes" id="UP000177478"/>
    </source>
</evidence>
<dbReference type="Gene3D" id="2.40.420.20">
    <property type="match status" value="1"/>
</dbReference>
<evidence type="ECO:0000256" key="1">
    <source>
        <dbReference type="ARBA" id="ARBA00004196"/>
    </source>
</evidence>
<accession>A0A1F8G252</accession>
<reference evidence="8 9" key="1">
    <citation type="journal article" date="2016" name="Nat. Commun.">
        <title>Thousands of microbial genomes shed light on interconnected biogeochemical processes in an aquifer system.</title>
        <authorList>
            <person name="Anantharaman K."/>
            <person name="Brown C.T."/>
            <person name="Hug L.A."/>
            <person name="Sharon I."/>
            <person name="Castelle C.J."/>
            <person name="Probst A.J."/>
            <person name="Thomas B.C."/>
            <person name="Singh A."/>
            <person name="Wilkins M.J."/>
            <person name="Karaoz U."/>
            <person name="Brodie E.L."/>
            <person name="Williams K.H."/>
            <person name="Hubbard S.S."/>
            <person name="Banfield J.F."/>
        </authorList>
    </citation>
    <scope>NUCLEOTIDE SEQUENCE [LARGE SCALE GENOMIC DNA]</scope>
</reference>
<dbReference type="InterPro" id="IPR050465">
    <property type="entry name" value="UPF0194_transport"/>
</dbReference>
<evidence type="ECO:0000256" key="2">
    <source>
        <dbReference type="ARBA" id="ARBA00023054"/>
    </source>
</evidence>
<dbReference type="PANTHER" id="PTHR32347">
    <property type="entry name" value="EFFLUX SYSTEM COMPONENT YKNX-RELATED"/>
    <property type="match status" value="1"/>
</dbReference>
<organism evidence="8 9">
    <name type="scientific">Candidatus Yanofskybacteria bacterium RIFCSPHIGHO2_12_FULL_45_19b</name>
    <dbReference type="NCBI Taxonomy" id="1802689"/>
    <lineage>
        <taxon>Bacteria</taxon>
        <taxon>Candidatus Yanofskyibacteriota</taxon>
    </lineage>
</organism>
<sequence length="580" mass="62536">MISKLFTQIKKRKFASGIAFLLIVGIGYWGFGNFFSEDGVIRYASAQVQKGTLIVSISGSGQVSASNQIDIKPKASGDVVYVGVKNGQEVKAGTLIAQIDARDAQKTVRDAEVNLESANLALEKLNLQNKQQTREDTLNKNYQDGMDILSKLYGEFSTILENLKDVYFGTDVSSGVDVNCNINYYDLRDCNITYYANRNKDFSSAPNHIAITYKELDELYSSNIAGYQAIKRSGDNNARGEAIKKGHDLVVQTAEMLKLSRDVIQYFQDATIKNGGAFSKQTVVDGHIIALESDTTSIVGYEKDLLNVINSVNNYLDSIEGQPLDLHSQELTVKQRENALLDAKEKLADYYVRAPFDGIIAKIDAKKGDPVSSATVLAMLITRQKLAEVSLNEVDVAQIKVGQKATLTFDAIPDLTISGQVAEVDAVGTVSQGVVTYNIKIGFDTQDDRVKTAMSALAAIVTEAKPDVLLVPNSAVKSQGGISYVEIPDESDMSVATANVSSAIFQNPTRQQQIEVGTANDEFTEVVSGLNEGDLVVTRTIQPTTAQTTQTQQQSGGLRIPGLPGGGGGGGFRGGGDVPH</sequence>
<dbReference type="InterPro" id="IPR058625">
    <property type="entry name" value="MdtA-like_BSH"/>
</dbReference>
<feature type="domain" description="Multidrug resistance protein MdtA-like barrel-sandwich hybrid" evidence="6">
    <location>
        <begin position="67"/>
        <end position="382"/>
    </location>
</feature>
<keyword evidence="5" id="KW-1133">Transmembrane helix</keyword>
<comment type="caution">
    <text evidence="8">The sequence shown here is derived from an EMBL/GenBank/DDBJ whole genome shotgun (WGS) entry which is preliminary data.</text>
</comment>
<dbReference type="Proteomes" id="UP000177478">
    <property type="component" value="Unassembled WGS sequence"/>
</dbReference>
<dbReference type="EMBL" id="MGKD01000014">
    <property type="protein sequence ID" value="OGN19422.1"/>
    <property type="molecule type" value="Genomic_DNA"/>
</dbReference>
<feature type="transmembrane region" description="Helical" evidence="5">
    <location>
        <begin position="12"/>
        <end position="31"/>
    </location>
</feature>
<feature type="compositionally biased region" description="Gly residues" evidence="4">
    <location>
        <begin position="563"/>
        <end position="580"/>
    </location>
</feature>
<protein>
    <submittedName>
        <fullName evidence="8">Uncharacterized protein</fullName>
    </submittedName>
</protein>
<dbReference type="Pfam" id="PF25917">
    <property type="entry name" value="BSH_RND"/>
    <property type="match status" value="1"/>
</dbReference>
<dbReference type="AlphaFoldDB" id="A0A1F8G252"/>
<evidence type="ECO:0000313" key="8">
    <source>
        <dbReference type="EMBL" id="OGN19422.1"/>
    </source>
</evidence>
<dbReference type="Gene3D" id="2.40.30.170">
    <property type="match status" value="1"/>
</dbReference>
<gene>
    <name evidence="8" type="ORF">A3F25_03175</name>
</gene>
<evidence type="ECO:0000256" key="3">
    <source>
        <dbReference type="SAM" id="Coils"/>
    </source>
</evidence>